<evidence type="ECO:0008006" key="4">
    <source>
        <dbReference type="Google" id="ProtNLM"/>
    </source>
</evidence>
<keyword evidence="1" id="KW-0472">Membrane</keyword>
<organism evidence="2 3">
    <name type="scientific">Saccharothrix xinjiangensis</name>
    <dbReference type="NCBI Taxonomy" id="204798"/>
    <lineage>
        <taxon>Bacteria</taxon>
        <taxon>Bacillati</taxon>
        <taxon>Actinomycetota</taxon>
        <taxon>Actinomycetes</taxon>
        <taxon>Pseudonocardiales</taxon>
        <taxon>Pseudonocardiaceae</taxon>
        <taxon>Saccharothrix</taxon>
    </lineage>
</organism>
<feature type="transmembrane region" description="Helical" evidence="1">
    <location>
        <begin position="70"/>
        <end position="89"/>
    </location>
</feature>
<feature type="transmembrane region" description="Helical" evidence="1">
    <location>
        <begin position="16"/>
        <end position="35"/>
    </location>
</feature>
<accession>A0ABV9YIK0</accession>
<gene>
    <name evidence="2" type="ORF">ACFPFM_42385</name>
</gene>
<protein>
    <recommendedName>
        <fullName evidence="4">Vegetative cell wall protein gp1</fullName>
    </recommendedName>
</protein>
<keyword evidence="1" id="KW-0812">Transmembrane</keyword>
<reference evidence="3" key="1">
    <citation type="journal article" date="2019" name="Int. J. Syst. Evol. Microbiol.">
        <title>The Global Catalogue of Microorganisms (GCM) 10K type strain sequencing project: providing services to taxonomists for standard genome sequencing and annotation.</title>
        <authorList>
            <consortium name="The Broad Institute Genomics Platform"/>
            <consortium name="The Broad Institute Genome Sequencing Center for Infectious Disease"/>
            <person name="Wu L."/>
            <person name="Ma J."/>
        </authorList>
    </citation>
    <scope>NUCLEOTIDE SEQUENCE [LARGE SCALE GENOMIC DNA]</scope>
    <source>
        <strain evidence="3">KCTC 12848</strain>
    </source>
</reference>
<comment type="caution">
    <text evidence="2">The sequence shown here is derived from an EMBL/GenBank/DDBJ whole genome shotgun (WGS) entry which is preliminary data.</text>
</comment>
<keyword evidence="3" id="KW-1185">Reference proteome</keyword>
<proteinExistence type="predicted"/>
<keyword evidence="1" id="KW-1133">Transmembrane helix</keyword>
<name>A0ABV9YIK0_9PSEU</name>
<evidence type="ECO:0000313" key="3">
    <source>
        <dbReference type="Proteomes" id="UP001595833"/>
    </source>
</evidence>
<evidence type="ECO:0000256" key="1">
    <source>
        <dbReference type="SAM" id="Phobius"/>
    </source>
</evidence>
<dbReference type="RefSeq" id="WP_344037371.1">
    <property type="nucleotide sequence ID" value="NZ_BAAAKE010000007.1"/>
</dbReference>
<dbReference type="Proteomes" id="UP001595833">
    <property type="component" value="Unassembled WGS sequence"/>
</dbReference>
<sequence length="299" mass="32629">MTPFLNELGKKLAEKWLSVLVLPGLLLLATTGVAVRLGHSSALDGRLLVKLVGQWAAAVARWPATGQAAGFAAALLASLAVGALVRAAADAVLRPIWFGNWPRPLATRATNRRAKRWRGLQGRLGELRAEAPPDSRSTELLHRLDRLSARRDRIALAAPSRPTFTGDRLAGTAARVRNQYGVDLASCWMRFWVVLPEDVRAELRTARQRLDDAIRRSTWAAAYLLPACAWWPAALPALVVGCAAWVQGRRAAVDHADLVESVVDVHVHELASELRLLDGDQRVDPETGAWLTRIARKGA</sequence>
<evidence type="ECO:0000313" key="2">
    <source>
        <dbReference type="EMBL" id="MFC5060401.1"/>
    </source>
</evidence>
<dbReference type="EMBL" id="JBHSJB010000053">
    <property type="protein sequence ID" value="MFC5060401.1"/>
    <property type="molecule type" value="Genomic_DNA"/>
</dbReference>